<dbReference type="EMBL" id="FN654492">
    <property type="protein sequence ID" value="CBY34272.1"/>
    <property type="molecule type" value="Genomic_DNA"/>
</dbReference>
<organism evidence="1">
    <name type="scientific">Oikopleura dioica</name>
    <name type="common">Tunicate</name>
    <dbReference type="NCBI Taxonomy" id="34765"/>
    <lineage>
        <taxon>Eukaryota</taxon>
        <taxon>Metazoa</taxon>
        <taxon>Chordata</taxon>
        <taxon>Tunicata</taxon>
        <taxon>Appendicularia</taxon>
        <taxon>Copelata</taxon>
        <taxon>Oikopleuridae</taxon>
        <taxon>Oikopleura</taxon>
    </lineage>
</organism>
<protein>
    <recommendedName>
        <fullName evidence="2">C2H2-type domain-containing protein</fullName>
    </recommendedName>
</protein>
<gene>
    <name evidence="1" type="ORF">GSOID_T00024288001</name>
</gene>
<dbReference type="AlphaFoldDB" id="E4YFJ8"/>
<sequence length="277" mass="33254">MDRNSDVIHHENENYDSTHFPAELQFLHENKDTDHVFDFTAQVKRKMDRNSDVIHHKNDNYDSNNFPAELEFLHDIINTDPALDLLALWHESRDYETPDTQLFDQMLRAPLHKASADDLGRRRLEEEFPNDFEQKQQMEESYLASSFITKNELNTTDIHQDENYKTALDCFLEKDCYRKASDEERKNAARILHEHGQVKRVNKRSNSGFDQQRRFHCDLCLPGMIRTFTTMEGLWRHFCQHLDHYPYKCPFHTCEEGFYRTDKLDKHIKDRNYLFLY</sequence>
<evidence type="ECO:0000313" key="1">
    <source>
        <dbReference type="EMBL" id="CBY34272.1"/>
    </source>
</evidence>
<dbReference type="Gene3D" id="3.30.160.60">
    <property type="entry name" value="Classic Zinc Finger"/>
    <property type="match status" value="1"/>
</dbReference>
<evidence type="ECO:0008006" key="2">
    <source>
        <dbReference type="Google" id="ProtNLM"/>
    </source>
</evidence>
<name>E4YFJ8_OIKDI</name>
<dbReference type="InterPro" id="IPR036236">
    <property type="entry name" value="Znf_C2H2_sf"/>
</dbReference>
<dbReference type="SUPFAM" id="SSF57667">
    <property type="entry name" value="beta-beta-alpha zinc fingers"/>
    <property type="match status" value="1"/>
</dbReference>
<proteinExistence type="predicted"/>
<reference evidence="1" key="1">
    <citation type="journal article" date="2010" name="Science">
        <title>Plasticity of animal genome architecture unmasked by rapid evolution of a pelagic tunicate.</title>
        <authorList>
            <person name="Denoeud F."/>
            <person name="Henriet S."/>
            <person name="Mungpakdee S."/>
            <person name="Aury J.M."/>
            <person name="Da Silva C."/>
            <person name="Brinkmann H."/>
            <person name="Mikhaleva J."/>
            <person name="Olsen L.C."/>
            <person name="Jubin C."/>
            <person name="Canestro C."/>
            <person name="Bouquet J.M."/>
            <person name="Danks G."/>
            <person name="Poulain J."/>
            <person name="Campsteijn C."/>
            <person name="Adamski M."/>
            <person name="Cross I."/>
            <person name="Yadetie F."/>
            <person name="Muffato M."/>
            <person name="Louis A."/>
            <person name="Butcher S."/>
            <person name="Tsagkogeorga G."/>
            <person name="Konrad A."/>
            <person name="Singh S."/>
            <person name="Jensen M.F."/>
            <person name="Cong E.H."/>
            <person name="Eikeseth-Otteraa H."/>
            <person name="Noel B."/>
            <person name="Anthouard V."/>
            <person name="Porcel B.M."/>
            <person name="Kachouri-Lafond R."/>
            <person name="Nishino A."/>
            <person name="Ugolini M."/>
            <person name="Chourrout P."/>
            <person name="Nishida H."/>
            <person name="Aasland R."/>
            <person name="Huzurbazar S."/>
            <person name="Westhof E."/>
            <person name="Delsuc F."/>
            <person name="Lehrach H."/>
            <person name="Reinhardt R."/>
            <person name="Weissenbach J."/>
            <person name="Roy S.W."/>
            <person name="Artiguenave F."/>
            <person name="Postlethwait J.H."/>
            <person name="Manak J.R."/>
            <person name="Thompson E.M."/>
            <person name="Jaillon O."/>
            <person name="Du Pasquier L."/>
            <person name="Boudinot P."/>
            <person name="Liberles D.A."/>
            <person name="Volff J.N."/>
            <person name="Philippe H."/>
            <person name="Lenhard B."/>
            <person name="Roest Crollius H."/>
            <person name="Wincker P."/>
            <person name="Chourrout D."/>
        </authorList>
    </citation>
    <scope>NUCLEOTIDE SEQUENCE [LARGE SCALE GENOMIC DNA]</scope>
</reference>
<dbReference type="Proteomes" id="UP000011014">
    <property type="component" value="Unassembled WGS sequence"/>
</dbReference>
<accession>E4YFJ8</accession>